<evidence type="ECO:0000313" key="1">
    <source>
        <dbReference type="EMBL" id="KAJ3168351.1"/>
    </source>
</evidence>
<dbReference type="AlphaFoldDB" id="A0AAD5TCJ3"/>
<proteinExistence type="predicted"/>
<name>A0AAD5TCJ3_9FUNG</name>
<organism evidence="1 2">
    <name type="scientific">Geranomyces variabilis</name>
    <dbReference type="NCBI Taxonomy" id="109894"/>
    <lineage>
        <taxon>Eukaryota</taxon>
        <taxon>Fungi</taxon>
        <taxon>Fungi incertae sedis</taxon>
        <taxon>Chytridiomycota</taxon>
        <taxon>Chytridiomycota incertae sedis</taxon>
        <taxon>Chytridiomycetes</taxon>
        <taxon>Spizellomycetales</taxon>
        <taxon>Powellomycetaceae</taxon>
        <taxon>Geranomyces</taxon>
    </lineage>
</organism>
<gene>
    <name evidence="1" type="ORF">HDU87_001188</name>
</gene>
<protein>
    <submittedName>
        <fullName evidence="1">Uncharacterized protein</fullName>
    </submittedName>
</protein>
<comment type="caution">
    <text evidence="1">The sequence shown here is derived from an EMBL/GenBank/DDBJ whole genome shotgun (WGS) entry which is preliminary data.</text>
</comment>
<accession>A0AAD5TCJ3</accession>
<dbReference type="EMBL" id="JADGJQ010000123">
    <property type="protein sequence ID" value="KAJ3168351.1"/>
    <property type="molecule type" value="Genomic_DNA"/>
</dbReference>
<sequence>MAAPVLGYPTARQSGMTSKAKRIARGATESFPIDLAYSILLLVTGTTDYSGSLAIVDGEMLLDPADR</sequence>
<keyword evidence="2" id="KW-1185">Reference proteome</keyword>
<evidence type="ECO:0000313" key="2">
    <source>
        <dbReference type="Proteomes" id="UP001212152"/>
    </source>
</evidence>
<reference evidence="1" key="1">
    <citation type="submission" date="2020-05" db="EMBL/GenBank/DDBJ databases">
        <title>Phylogenomic resolution of chytrid fungi.</title>
        <authorList>
            <person name="Stajich J.E."/>
            <person name="Amses K."/>
            <person name="Simmons R."/>
            <person name="Seto K."/>
            <person name="Myers J."/>
            <person name="Bonds A."/>
            <person name="Quandt C.A."/>
            <person name="Barry K."/>
            <person name="Liu P."/>
            <person name="Grigoriev I."/>
            <person name="Longcore J.E."/>
            <person name="James T.Y."/>
        </authorList>
    </citation>
    <scope>NUCLEOTIDE SEQUENCE</scope>
    <source>
        <strain evidence="1">JEL0379</strain>
    </source>
</reference>
<dbReference type="Proteomes" id="UP001212152">
    <property type="component" value="Unassembled WGS sequence"/>
</dbReference>